<dbReference type="Pfam" id="PF22970">
    <property type="entry name" value="DUF7028"/>
    <property type="match status" value="1"/>
</dbReference>
<comment type="caution">
    <text evidence="9">The sequence shown here is derived from an EMBL/GenBank/DDBJ whole genome shotgun (WGS) entry which is preliminary data.</text>
</comment>
<dbReference type="PROSITE" id="PS50016">
    <property type="entry name" value="ZF_PHD_2"/>
    <property type="match status" value="1"/>
</dbReference>
<dbReference type="InterPro" id="IPR056511">
    <property type="entry name" value="IDM1_C"/>
</dbReference>
<dbReference type="GO" id="GO:0016747">
    <property type="term" value="F:acyltransferase activity, transferring groups other than amino-acyl groups"/>
    <property type="evidence" value="ECO:0007669"/>
    <property type="project" value="InterPro"/>
</dbReference>
<keyword evidence="3 6" id="KW-0863">Zinc-finger</keyword>
<dbReference type="SMART" id="SM00184">
    <property type="entry name" value="RING"/>
    <property type="match status" value="2"/>
</dbReference>
<dbReference type="SUPFAM" id="SSF55729">
    <property type="entry name" value="Acyl-CoA N-acyltransferases (Nat)"/>
    <property type="match status" value="1"/>
</dbReference>
<name>A0A2U1MZH8_ARTAN</name>
<feature type="domain" description="PHD-type" evidence="7">
    <location>
        <begin position="335"/>
        <end position="381"/>
    </location>
</feature>
<dbReference type="PANTHER" id="PTHR46309">
    <property type="entry name" value="PHD FINGER PROTEIN 12"/>
    <property type="match status" value="1"/>
</dbReference>
<evidence type="ECO:0000313" key="9">
    <source>
        <dbReference type="EMBL" id="PWA66658.1"/>
    </source>
</evidence>
<evidence type="ECO:0000259" key="8">
    <source>
        <dbReference type="PROSITE" id="PS51186"/>
    </source>
</evidence>
<dbReference type="InterPro" id="IPR000182">
    <property type="entry name" value="GNAT_dom"/>
</dbReference>
<dbReference type="GO" id="GO:0008270">
    <property type="term" value="F:zinc ion binding"/>
    <property type="evidence" value="ECO:0007669"/>
    <property type="project" value="UniProtKB-KW"/>
</dbReference>
<gene>
    <name evidence="9" type="ORF">CTI12_AA325720</name>
</gene>
<evidence type="ECO:0000256" key="4">
    <source>
        <dbReference type="ARBA" id="ARBA00022833"/>
    </source>
</evidence>
<keyword evidence="2" id="KW-0479">Metal-binding</keyword>
<dbReference type="GO" id="GO:0003714">
    <property type="term" value="F:transcription corepressor activity"/>
    <property type="evidence" value="ECO:0007669"/>
    <property type="project" value="InterPro"/>
</dbReference>
<evidence type="ECO:0000259" key="7">
    <source>
        <dbReference type="PROSITE" id="PS50016"/>
    </source>
</evidence>
<protein>
    <submittedName>
        <fullName evidence="9">Zinc finger, RING/FYVE/PHD-type, Acyl-CoA N-acyltransferase, Jas TPL-binding domain protein</fullName>
    </submittedName>
</protein>
<dbReference type="PROSITE" id="PS51186">
    <property type="entry name" value="GNAT"/>
    <property type="match status" value="1"/>
</dbReference>
<accession>A0A2U1MZH8</accession>
<dbReference type="InterPro" id="IPR032308">
    <property type="entry name" value="TDBD"/>
</dbReference>
<evidence type="ECO:0000256" key="3">
    <source>
        <dbReference type="ARBA" id="ARBA00022771"/>
    </source>
</evidence>
<evidence type="ECO:0000256" key="5">
    <source>
        <dbReference type="ARBA" id="ARBA00023242"/>
    </source>
</evidence>
<dbReference type="GO" id="GO:0005634">
    <property type="term" value="C:nucleus"/>
    <property type="evidence" value="ECO:0007669"/>
    <property type="project" value="UniProtKB-SubCell"/>
</dbReference>
<dbReference type="Gene3D" id="3.40.630.30">
    <property type="match status" value="1"/>
</dbReference>
<dbReference type="Pfam" id="PF16135">
    <property type="entry name" value="TDBD"/>
    <property type="match status" value="1"/>
</dbReference>
<dbReference type="InterPro" id="IPR019787">
    <property type="entry name" value="Znf_PHD-finger"/>
</dbReference>
<evidence type="ECO:0000313" key="10">
    <source>
        <dbReference type="Proteomes" id="UP000245207"/>
    </source>
</evidence>
<keyword evidence="9" id="KW-0808">Transferase</keyword>
<sequence>MAHVNYPHEYNPQTIMNYYSCGVQTGRCTNPHVKNLIMKAKNHLAAIGWTFFYVFKKTGTRELRYKAPNNGRVYVSLRAACECAIKNQDRSKKRKLDSFDQMGDSKIDGFKKAKKKSESFSSFDHVGSPKIQVCKEPVKESESSSCVDRPKKKIRIKDVESFCLDQKSGKDSSVVESEVKNEGFSCNRPMKQIRDIKRLMVTGNKVAQKAKVSSIKKRGVLGSLIENNIVERGSTVSYLSKKDGRVMAKGRVYEDGIKCDCCDEMFLLTRFETHAGSTNHRPAANLFFDDGRSILDCQTQLQLESVLPAENKSTKSVVTDVKSTKSSGCVTGTNDDYCSFCYDGGELLLCDSCTSSFHSTCIGLDCVPDSDSWFCPACACRICHQGQSSNLTKEGDSKDHGLIKCAQCEHHFHISCINKLGFEVCVDDAKWFCTDKCERIYLGLMEIRGKVISLKGGNLSWSLLKYDENDTDVYELTKSYSKLLKALDVMHECFIPVKHPLSDKDMIEDVIFSRATKRSNFEGFYTAVLEKNDEIVTVVTLRIHGCKVAEIPFVATTLRYRGLGMCRILMDKVERMIRGLGVERIVLPASADKVSTWTRSFGFSEMTDIERLDLVKCKFLEFLGLGVERIVLPASADKVSTWTRSFGFSEMTDIERLDLVKCKFLEFLDFTFPV</sequence>
<feature type="domain" description="N-acetyltransferase" evidence="8">
    <location>
        <begin position="471"/>
        <end position="621"/>
    </location>
</feature>
<dbReference type="Gene3D" id="3.30.40.10">
    <property type="entry name" value="Zinc/RING finger domain, C3HC4 (zinc finger)"/>
    <property type="match status" value="2"/>
</dbReference>
<dbReference type="STRING" id="35608.A0A2U1MZH8"/>
<dbReference type="OrthoDB" id="1903104at2759"/>
<evidence type="ECO:0000256" key="1">
    <source>
        <dbReference type="ARBA" id="ARBA00004123"/>
    </source>
</evidence>
<dbReference type="Pfam" id="PF00628">
    <property type="entry name" value="PHD"/>
    <property type="match status" value="1"/>
</dbReference>
<dbReference type="InterPro" id="IPR001841">
    <property type="entry name" value="Znf_RING"/>
</dbReference>
<dbReference type="InterPro" id="IPR013083">
    <property type="entry name" value="Znf_RING/FYVE/PHD"/>
</dbReference>
<evidence type="ECO:0000256" key="6">
    <source>
        <dbReference type="PROSITE-ProRule" id="PRU00146"/>
    </source>
</evidence>
<keyword evidence="10" id="KW-1185">Reference proteome</keyword>
<keyword evidence="4" id="KW-0862">Zinc</keyword>
<dbReference type="InterPro" id="IPR042163">
    <property type="entry name" value="PHF12"/>
</dbReference>
<dbReference type="CDD" id="cd04301">
    <property type="entry name" value="NAT_SF"/>
    <property type="match status" value="1"/>
</dbReference>
<dbReference type="PANTHER" id="PTHR46309:SF12">
    <property type="entry name" value="GB|AAC80581.1"/>
    <property type="match status" value="1"/>
</dbReference>
<keyword evidence="5" id="KW-0539">Nucleus</keyword>
<keyword evidence="9" id="KW-0012">Acyltransferase</keyword>
<dbReference type="Proteomes" id="UP000245207">
    <property type="component" value="Unassembled WGS sequence"/>
</dbReference>
<comment type="subcellular location">
    <subcellularLocation>
        <location evidence="1">Nucleus</location>
    </subcellularLocation>
</comment>
<evidence type="ECO:0000256" key="2">
    <source>
        <dbReference type="ARBA" id="ARBA00022723"/>
    </source>
</evidence>
<dbReference type="InterPro" id="IPR016181">
    <property type="entry name" value="Acyl_CoA_acyltransferase"/>
</dbReference>
<dbReference type="InterPro" id="IPR001965">
    <property type="entry name" value="Znf_PHD"/>
</dbReference>
<dbReference type="InterPro" id="IPR054292">
    <property type="entry name" value="DUF7028"/>
</dbReference>
<dbReference type="Pfam" id="PF23209">
    <property type="entry name" value="IDM1_C"/>
    <property type="match status" value="1"/>
</dbReference>
<proteinExistence type="predicted"/>
<dbReference type="GO" id="GO:0006357">
    <property type="term" value="P:regulation of transcription by RNA polymerase II"/>
    <property type="evidence" value="ECO:0007669"/>
    <property type="project" value="TreeGrafter"/>
</dbReference>
<reference evidence="9 10" key="1">
    <citation type="journal article" date="2018" name="Mol. Plant">
        <title>The genome of Artemisia annua provides insight into the evolution of Asteraceae family and artemisinin biosynthesis.</title>
        <authorList>
            <person name="Shen Q."/>
            <person name="Zhang L."/>
            <person name="Liao Z."/>
            <person name="Wang S."/>
            <person name="Yan T."/>
            <person name="Shi P."/>
            <person name="Liu M."/>
            <person name="Fu X."/>
            <person name="Pan Q."/>
            <person name="Wang Y."/>
            <person name="Lv Z."/>
            <person name="Lu X."/>
            <person name="Zhang F."/>
            <person name="Jiang W."/>
            <person name="Ma Y."/>
            <person name="Chen M."/>
            <person name="Hao X."/>
            <person name="Li L."/>
            <person name="Tang Y."/>
            <person name="Lv G."/>
            <person name="Zhou Y."/>
            <person name="Sun X."/>
            <person name="Brodelius P.E."/>
            <person name="Rose J.K.C."/>
            <person name="Tang K."/>
        </authorList>
    </citation>
    <scope>NUCLEOTIDE SEQUENCE [LARGE SCALE GENOMIC DNA]</scope>
    <source>
        <strain evidence="10">cv. Huhao1</strain>
        <tissue evidence="9">Leaf</tissue>
    </source>
</reference>
<dbReference type="SUPFAM" id="SSF57903">
    <property type="entry name" value="FYVE/PHD zinc finger"/>
    <property type="match status" value="1"/>
</dbReference>
<organism evidence="9 10">
    <name type="scientific">Artemisia annua</name>
    <name type="common">Sweet wormwood</name>
    <dbReference type="NCBI Taxonomy" id="35608"/>
    <lineage>
        <taxon>Eukaryota</taxon>
        <taxon>Viridiplantae</taxon>
        <taxon>Streptophyta</taxon>
        <taxon>Embryophyta</taxon>
        <taxon>Tracheophyta</taxon>
        <taxon>Spermatophyta</taxon>
        <taxon>Magnoliopsida</taxon>
        <taxon>eudicotyledons</taxon>
        <taxon>Gunneridae</taxon>
        <taxon>Pentapetalae</taxon>
        <taxon>asterids</taxon>
        <taxon>campanulids</taxon>
        <taxon>Asterales</taxon>
        <taxon>Asteraceae</taxon>
        <taxon>Asteroideae</taxon>
        <taxon>Anthemideae</taxon>
        <taxon>Artemisiinae</taxon>
        <taxon>Artemisia</taxon>
    </lineage>
</organism>
<dbReference type="InterPro" id="IPR011011">
    <property type="entry name" value="Znf_FYVE_PHD"/>
</dbReference>
<dbReference type="EMBL" id="PKPP01003987">
    <property type="protein sequence ID" value="PWA66658.1"/>
    <property type="molecule type" value="Genomic_DNA"/>
</dbReference>
<dbReference type="AlphaFoldDB" id="A0A2U1MZH8"/>
<dbReference type="SMART" id="SM00249">
    <property type="entry name" value="PHD"/>
    <property type="match status" value="2"/>
</dbReference>